<dbReference type="InterPro" id="IPR050838">
    <property type="entry name" value="Ketopantoate_reductase"/>
</dbReference>
<evidence type="ECO:0000256" key="1">
    <source>
        <dbReference type="ARBA" id="ARBA00007870"/>
    </source>
</evidence>
<dbReference type="PANTHER" id="PTHR43765">
    <property type="entry name" value="2-DEHYDROPANTOATE 2-REDUCTASE-RELATED"/>
    <property type="match status" value="1"/>
</dbReference>
<dbReference type="Gene3D" id="3.40.50.720">
    <property type="entry name" value="NAD(P)-binding Rossmann-like Domain"/>
    <property type="match status" value="1"/>
</dbReference>
<evidence type="ECO:0000259" key="4">
    <source>
        <dbReference type="Pfam" id="PF02558"/>
    </source>
</evidence>
<evidence type="ECO:0000313" key="7">
    <source>
        <dbReference type="Proteomes" id="UP000194360"/>
    </source>
</evidence>
<keyword evidence="2" id="KW-0521">NADP</keyword>
<feature type="domain" description="Ketopantoate reductase C-terminal" evidence="5">
    <location>
        <begin position="204"/>
        <end position="301"/>
    </location>
</feature>
<dbReference type="STRING" id="2074.BG845_05362"/>
<reference evidence="6 7" key="1">
    <citation type="submission" date="2016-09" db="EMBL/GenBank/DDBJ databases">
        <title>Pseudonocardia autotrophica DSM535, a candidate organism with high potential of specific P450 cytochromes.</title>
        <authorList>
            <person name="Grumaz C."/>
            <person name="Vainshtein Y."/>
            <person name="Kirstahler P."/>
            <person name="Sohn K."/>
        </authorList>
    </citation>
    <scope>NUCLEOTIDE SEQUENCE [LARGE SCALE GENOMIC DNA]</scope>
    <source>
        <strain evidence="6 7">DSM 535</strain>
    </source>
</reference>
<dbReference type="GO" id="GO:0005737">
    <property type="term" value="C:cytoplasm"/>
    <property type="evidence" value="ECO:0007669"/>
    <property type="project" value="TreeGrafter"/>
</dbReference>
<dbReference type="InterPro" id="IPR008927">
    <property type="entry name" value="6-PGluconate_DH-like_C_sf"/>
</dbReference>
<dbReference type="SUPFAM" id="SSF48179">
    <property type="entry name" value="6-phosphogluconate dehydrogenase C-terminal domain-like"/>
    <property type="match status" value="1"/>
</dbReference>
<proteinExistence type="inferred from homology"/>
<evidence type="ECO:0000256" key="2">
    <source>
        <dbReference type="ARBA" id="ARBA00022857"/>
    </source>
</evidence>
<dbReference type="Proteomes" id="UP000194360">
    <property type="component" value="Unassembled WGS sequence"/>
</dbReference>
<dbReference type="GO" id="GO:0008677">
    <property type="term" value="F:2-dehydropantoate 2-reductase activity"/>
    <property type="evidence" value="ECO:0007669"/>
    <property type="project" value="TreeGrafter"/>
</dbReference>
<dbReference type="OrthoDB" id="9796561at2"/>
<organism evidence="6 7">
    <name type="scientific">Pseudonocardia autotrophica</name>
    <name type="common">Amycolata autotrophica</name>
    <name type="synonym">Nocardia autotrophica</name>
    <dbReference type="NCBI Taxonomy" id="2074"/>
    <lineage>
        <taxon>Bacteria</taxon>
        <taxon>Bacillati</taxon>
        <taxon>Actinomycetota</taxon>
        <taxon>Actinomycetes</taxon>
        <taxon>Pseudonocardiales</taxon>
        <taxon>Pseudonocardiaceae</taxon>
        <taxon>Pseudonocardia</taxon>
    </lineage>
</organism>
<dbReference type="PANTHER" id="PTHR43765:SF2">
    <property type="entry name" value="2-DEHYDROPANTOATE 2-REDUCTASE"/>
    <property type="match status" value="1"/>
</dbReference>
<dbReference type="GO" id="GO:0050661">
    <property type="term" value="F:NADP binding"/>
    <property type="evidence" value="ECO:0007669"/>
    <property type="project" value="TreeGrafter"/>
</dbReference>
<protein>
    <submittedName>
        <fullName evidence="6">2-dehydropantoate 2-reductase</fullName>
    </submittedName>
</protein>
<evidence type="ECO:0000313" key="6">
    <source>
        <dbReference type="EMBL" id="OSY36440.1"/>
    </source>
</evidence>
<keyword evidence="3" id="KW-0560">Oxidoreductase</keyword>
<sequence>MNTRYVVVGAGAVGGTIGARLHAAGRDVVLVARGAHLATIREHGLRLDSPDGRSVHRIPAVGSVTEVSFRPGDIALLAVKSQDTVPVLDALVGIAPEVIVACAQNGVANEREAARRFDRVQAVLVILPVEHYEPGVVIASSAPVPGVLEIGRFPSGADATSRVIAADLAAAGFAARADPAVLDGKYGKLLTNLGNAADAICGPDDPDLAELVGIAGAEGAACLAAAGIRARTGDDDRVRREGLITERPVGGLARRGSSSWQSLHRGSGTIEARFLNGEIVALGAAHGVPTPVNAELLRVAEEMAAAGEPAGSRSGADLLAVLR</sequence>
<comment type="similarity">
    <text evidence="1">Belongs to the ketopantoate reductase family.</text>
</comment>
<comment type="caution">
    <text evidence="6">The sequence shown here is derived from an EMBL/GenBank/DDBJ whole genome shotgun (WGS) entry which is preliminary data.</text>
</comment>
<gene>
    <name evidence="6" type="ORF">BG845_05362</name>
</gene>
<keyword evidence="7" id="KW-1185">Reference proteome</keyword>
<dbReference type="RefSeq" id="WP_085915496.1">
    <property type="nucleotide sequence ID" value="NZ_AP018920.1"/>
</dbReference>
<evidence type="ECO:0000259" key="5">
    <source>
        <dbReference type="Pfam" id="PF08546"/>
    </source>
</evidence>
<accession>A0A1Y2MMH9</accession>
<dbReference type="AlphaFoldDB" id="A0A1Y2MMH9"/>
<dbReference type="InterPro" id="IPR036291">
    <property type="entry name" value="NAD(P)-bd_dom_sf"/>
</dbReference>
<dbReference type="InterPro" id="IPR013328">
    <property type="entry name" value="6PGD_dom2"/>
</dbReference>
<dbReference type="Gene3D" id="1.10.1040.10">
    <property type="entry name" value="N-(1-d-carboxylethyl)-l-norvaline Dehydrogenase, domain 2"/>
    <property type="match status" value="1"/>
</dbReference>
<dbReference type="InterPro" id="IPR013752">
    <property type="entry name" value="KPA_reductase"/>
</dbReference>
<dbReference type="SUPFAM" id="SSF51735">
    <property type="entry name" value="NAD(P)-binding Rossmann-fold domains"/>
    <property type="match status" value="1"/>
</dbReference>
<dbReference type="Pfam" id="PF08546">
    <property type="entry name" value="ApbA_C"/>
    <property type="match status" value="1"/>
</dbReference>
<feature type="domain" description="Ketopantoate reductase N-terminal" evidence="4">
    <location>
        <begin position="6"/>
        <end position="153"/>
    </location>
</feature>
<evidence type="ECO:0000256" key="3">
    <source>
        <dbReference type="ARBA" id="ARBA00023002"/>
    </source>
</evidence>
<dbReference type="Pfam" id="PF02558">
    <property type="entry name" value="ApbA"/>
    <property type="match status" value="1"/>
</dbReference>
<dbReference type="EMBL" id="MIGB01000039">
    <property type="protein sequence ID" value="OSY36440.1"/>
    <property type="molecule type" value="Genomic_DNA"/>
</dbReference>
<name>A0A1Y2MMH9_PSEAH</name>
<dbReference type="InterPro" id="IPR013332">
    <property type="entry name" value="KPR_N"/>
</dbReference>